<dbReference type="SMART" id="SM00336">
    <property type="entry name" value="BBOX"/>
    <property type="match status" value="1"/>
</dbReference>
<dbReference type="InterPro" id="IPR006574">
    <property type="entry name" value="PRY"/>
</dbReference>
<dbReference type="SUPFAM" id="SSF57845">
    <property type="entry name" value="B-box zinc-binding domain"/>
    <property type="match status" value="1"/>
</dbReference>
<evidence type="ECO:0000313" key="9">
    <source>
        <dbReference type="EMBL" id="ELK11164.1"/>
    </source>
</evidence>
<dbReference type="InterPro" id="IPR001841">
    <property type="entry name" value="Znf_RING"/>
</dbReference>
<evidence type="ECO:0000313" key="10">
    <source>
        <dbReference type="Proteomes" id="UP000010552"/>
    </source>
</evidence>
<dbReference type="InterPro" id="IPR013083">
    <property type="entry name" value="Znf_RING/FYVE/PHD"/>
</dbReference>
<dbReference type="CDD" id="cd19765">
    <property type="entry name" value="Bbox2_TRIM10-like"/>
    <property type="match status" value="1"/>
</dbReference>
<sequence>MPSTSSHKGVACLACKGPLEDAVTTCGHTFCRLCLPPPSHRGAQPSSRVLLCPLCKEKEKTEILMAPVPLGPLGETYCKEHGEKIYFFCENDAEFLCVFCREGPTHQAHTVGFLEDAIQPYRNRLRSRLEALSMERDEIEDIKSREDQKIQVLLTRIESKKQQVEAAFEKLQQELRKQHCLLLARLTELERQIWKERDEYISKVTEEVTWLGVQVKELEEKCQQPASELLQTTAEAEPSPIPVLKLFPEYTAIGGVVILDPQTASRSLVLSEDRKSIRYTRQKQNLPNSPLRFESLPAVLGSAGFSSGRHRWQVEVQLGERGGCMVGVAGEGVKKRGEQGLSTDEGVWAVIFSHQQCWASTSPGTDLPLNNIPRSMAVALDYEAGQVTLLNA</sequence>
<keyword evidence="10" id="KW-1185">Reference proteome</keyword>
<dbReference type="InterPro" id="IPR003879">
    <property type="entry name" value="Butyrophylin_SPRY"/>
</dbReference>
<proteinExistence type="predicted"/>
<dbReference type="STRING" id="9402.L5KHK2"/>
<accession>L5KHK2</accession>
<dbReference type="GO" id="GO:0008270">
    <property type="term" value="F:zinc ion binding"/>
    <property type="evidence" value="ECO:0007669"/>
    <property type="project" value="UniProtKB-KW"/>
</dbReference>
<reference evidence="10" key="1">
    <citation type="journal article" date="2013" name="Science">
        <title>Comparative analysis of bat genomes provides insight into the evolution of flight and immunity.</title>
        <authorList>
            <person name="Zhang G."/>
            <person name="Cowled C."/>
            <person name="Shi Z."/>
            <person name="Huang Z."/>
            <person name="Bishop-Lilly K.A."/>
            <person name="Fang X."/>
            <person name="Wynne J.W."/>
            <person name="Xiong Z."/>
            <person name="Baker M.L."/>
            <person name="Zhao W."/>
            <person name="Tachedjian M."/>
            <person name="Zhu Y."/>
            <person name="Zhou P."/>
            <person name="Jiang X."/>
            <person name="Ng J."/>
            <person name="Yang L."/>
            <person name="Wu L."/>
            <person name="Xiao J."/>
            <person name="Feng Y."/>
            <person name="Chen Y."/>
            <person name="Sun X."/>
            <person name="Zhang Y."/>
            <person name="Marsh G.A."/>
            <person name="Crameri G."/>
            <person name="Broder C.C."/>
            <person name="Frey K.G."/>
            <person name="Wang L.F."/>
            <person name="Wang J."/>
        </authorList>
    </citation>
    <scope>NUCLEOTIDE SEQUENCE [LARGE SCALE GENOMIC DNA]</scope>
</reference>
<organism evidence="9 10">
    <name type="scientific">Pteropus alecto</name>
    <name type="common">Black flying fox</name>
    <dbReference type="NCBI Taxonomy" id="9402"/>
    <lineage>
        <taxon>Eukaryota</taxon>
        <taxon>Metazoa</taxon>
        <taxon>Chordata</taxon>
        <taxon>Craniata</taxon>
        <taxon>Vertebrata</taxon>
        <taxon>Euteleostomi</taxon>
        <taxon>Mammalia</taxon>
        <taxon>Eutheria</taxon>
        <taxon>Laurasiatheria</taxon>
        <taxon>Chiroptera</taxon>
        <taxon>Yinpterochiroptera</taxon>
        <taxon>Pteropodoidea</taxon>
        <taxon>Pteropodidae</taxon>
        <taxon>Pteropodinae</taxon>
        <taxon>Pteropus</taxon>
    </lineage>
</organism>
<dbReference type="InterPro" id="IPR003877">
    <property type="entry name" value="SPRY_dom"/>
</dbReference>
<dbReference type="Proteomes" id="UP000010552">
    <property type="component" value="Unassembled WGS sequence"/>
</dbReference>
<dbReference type="FunFam" id="3.30.160.60:FF:002334">
    <property type="entry name" value="Tripartite motif containing 15"/>
    <property type="match status" value="1"/>
</dbReference>
<dbReference type="Pfam" id="PF00643">
    <property type="entry name" value="zf-B_box"/>
    <property type="match status" value="1"/>
</dbReference>
<evidence type="ECO:0000259" key="7">
    <source>
        <dbReference type="PROSITE" id="PS50119"/>
    </source>
</evidence>
<dbReference type="PROSITE" id="PS00518">
    <property type="entry name" value="ZF_RING_1"/>
    <property type="match status" value="1"/>
</dbReference>
<evidence type="ECO:0000256" key="1">
    <source>
        <dbReference type="ARBA" id="ARBA00022723"/>
    </source>
</evidence>
<dbReference type="InterPro" id="IPR050143">
    <property type="entry name" value="TRIM/RBCC"/>
</dbReference>
<evidence type="ECO:0000256" key="2">
    <source>
        <dbReference type="ARBA" id="ARBA00022771"/>
    </source>
</evidence>
<dbReference type="SMART" id="SM00184">
    <property type="entry name" value="RING"/>
    <property type="match status" value="1"/>
</dbReference>
<dbReference type="EMBL" id="KB030712">
    <property type="protein sequence ID" value="ELK11164.1"/>
    <property type="molecule type" value="Genomic_DNA"/>
</dbReference>
<feature type="domain" description="B30.2/SPRY" evidence="8">
    <location>
        <begin position="237"/>
        <end position="392"/>
    </location>
</feature>
<dbReference type="PROSITE" id="PS50188">
    <property type="entry name" value="B302_SPRY"/>
    <property type="match status" value="1"/>
</dbReference>
<dbReference type="InterPro" id="IPR043136">
    <property type="entry name" value="B30.2/SPRY_sf"/>
</dbReference>
<dbReference type="Gene3D" id="3.30.40.10">
    <property type="entry name" value="Zinc/RING finger domain, C3HC4 (zinc finger)"/>
    <property type="match status" value="1"/>
</dbReference>
<evidence type="ECO:0000256" key="3">
    <source>
        <dbReference type="ARBA" id="ARBA00022833"/>
    </source>
</evidence>
<dbReference type="InterPro" id="IPR000315">
    <property type="entry name" value="Znf_B-box"/>
</dbReference>
<keyword evidence="2 4" id="KW-0863">Zinc-finger</keyword>
<dbReference type="InterPro" id="IPR001870">
    <property type="entry name" value="B30.2/SPRY"/>
</dbReference>
<dbReference type="Gene3D" id="3.30.160.60">
    <property type="entry name" value="Classic Zinc Finger"/>
    <property type="match status" value="1"/>
</dbReference>
<dbReference type="InterPro" id="IPR027370">
    <property type="entry name" value="Znf-RING_euk"/>
</dbReference>
<evidence type="ECO:0000256" key="5">
    <source>
        <dbReference type="SAM" id="Coils"/>
    </source>
</evidence>
<dbReference type="PRINTS" id="PR01407">
    <property type="entry name" value="BUTYPHLNCDUF"/>
</dbReference>
<evidence type="ECO:0000256" key="4">
    <source>
        <dbReference type="PROSITE-ProRule" id="PRU00024"/>
    </source>
</evidence>
<feature type="domain" description="RING-type" evidence="6">
    <location>
        <begin position="12"/>
        <end position="56"/>
    </location>
</feature>
<dbReference type="SMART" id="SM00589">
    <property type="entry name" value="PRY"/>
    <property type="match status" value="1"/>
</dbReference>
<dbReference type="Pfam" id="PF13765">
    <property type="entry name" value="PRY"/>
    <property type="match status" value="1"/>
</dbReference>
<evidence type="ECO:0000259" key="6">
    <source>
        <dbReference type="PROSITE" id="PS50089"/>
    </source>
</evidence>
<dbReference type="PROSITE" id="PS50089">
    <property type="entry name" value="ZF_RING_2"/>
    <property type="match status" value="1"/>
</dbReference>
<dbReference type="AlphaFoldDB" id="L5KHK2"/>
<keyword evidence="5" id="KW-0175">Coiled coil</keyword>
<protein>
    <submittedName>
        <fullName evidence="9">Tripartite motif-containing protein 15</fullName>
    </submittedName>
</protein>
<dbReference type="Gene3D" id="2.60.120.920">
    <property type="match status" value="1"/>
</dbReference>
<dbReference type="PANTHER" id="PTHR24103">
    <property type="entry name" value="E3 UBIQUITIN-PROTEIN LIGASE TRIM"/>
    <property type="match status" value="1"/>
</dbReference>
<dbReference type="InterPro" id="IPR013320">
    <property type="entry name" value="ConA-like_dom_sf"/>
</dbReference>
<dbReference type="Pfam" id="PF00622">
    <property type="entry name" value="SPRY"/>
    <property type="match status" value="1"/>
</dbReference>
<dbReference type="PROSITE" id="PS50119">
    <property type="entry name" value="ZF_BBOX"/>
    <property type="match status" value="1"/>
</dbReference>
<keyword evidence="1" id="KW-0479">Metal-binding</keyword>
<keyword evidence="3" id="KW-0862">Zinc</keyword>
<feature type="coiled-coil region" evidence="5">
    <location>
        <begin position="122"/>
        <end position="181"/>
    </location>
</feature>
<evidence type="ECO:0000259" key="8">
    <source>
        <dbReference type="PROSITE" id="PS50188"/>
    </source>
</evidence>
<dbReference type="InParanoid" id="L5KHK2"/>
<gene>
    <name evidence="9" type="ORF">PAL_GLEAN10001325</name>
</gene>
<feature type="domain" description="B box-type" evidence="7">
    <location>
        <begin position="73"/>
        <end position="114"/>
    </location>
</feature>
<dbReference type="Pfam" id="PF13445">
    <property type="entry name" value="zf-RING_UBOX"/>
    <property type="match status" value="1"/>
</dbReference>
<dbReference type="SUPFAM" id="SSF49899">
    <property type="entry name" value="Concanavalin A-like lectins/glucanases"/>
    <property type="match status" value="1"/>
</dbReference>
<name>L5KHK2_PTEAL</name>
<dbReference type="SUPFAM" id="SSF57850">
    <property type="entry name" value="RING/U-box"/>
    <property type="match status" value="1"/>
</dbReference>
<dbReference type="InterPro" id="IPR017907">
    <property type="entry name" value="Znf_RING_CS"/>
</dbReference>